<proteinExistence type="inferred from homology"/>
<evidence type="ECO:0000256" key="2">
    <source>
        <dbReference type="ARBA" id="ARBA00005814"/>
    </source>
</evidence>
<dbReference type="Pfam" id="PF19055">
    <property type="entry name" value="ABC2_membrane_7"/>
    <property type="match status" value="1"/>
</dbReference>
<dbReference type="InterPro" id="IPR005284">
    <property type="entry name" value="Pigment_permease/Abcg"/>
</dbReference>
<keyword evidence="15" id="KW-1185">Reference proteome</keyword>
<comment type="subcellular location">
    <subcellularLocation>
        <location evidence="1">Membrane</location>
        <topology evidence="1">Multi-pass membrane protein</topology>
    </subcellularLocation>
</comment>
<dbReference type="Pfam" id="PF00005">
    <property type="entry name" value="ABC_tran"/>
    <property type="match status" value="1"/>
</dbReference>
<dbReference type="AlphaFoldDB" id="A0A9P0ILS0"/>
<dbReference type="InterPro" id="IPR017871">
    <property type="entry name" value="ABC_transporter-like_CS"/>
</dbReference>
<dbReference type="InterPro" id="IPR013525">
    <property type="entry name" value="ABC2_TM"/>
</dbReference>
<evidence type="ECO:0000313" key="15">
    <source>
        <dbReference type="Proteomes" id="UP001154329"/>
    </source>
</evidence>
<evidence type="ECO:0000256" key="10">
    <source>
        <dbReference type="ARBA" id="ARBA00039188"/>
    </source>
</evidence>
<dbReference type="NCBIfam" id="TIGR00955">
    <property type="entry name" value="3a01204"/>
    <property type="match status" value="1"/>
</dbReference>
<dbReference type="SMART" id="SM00382">
    <property type="entry name" value="AAA"/>
    <property type="match status" value="1"/>
</dbReference>
<evidence type="ECO:0000256" key="12">
    <source>
        <dbReference type="SAM" id="Phobius"/>
    </source>
</evidence>
<dbReference type="PROSITE" id="PS00211">
    <property type="entry name" value="ABC_TRANSPORTER_1"/>
    <property type="match status" value="1"/>
</dbReference>
<dbReference type="GO" id="GO:0140359">
    <property type="term" value="F:ABC-type transporter activity"/>
    <property type="evidence" value="ECO:0007669"/>
    <property type="project" value="InterPro"/>
</dbReference>
<dbReference type="InterPro" id="IPR003593">
    <property type="entry name" value="AAA+_ATPase"/>
</dbReference>
<dbReference type="EMBL" id="OU899034">
    <property type="protein sequence ID" value="CAH1709584.1"/>
    <property type="molecule type" value="Genomic_DNA"/>
</dbReference>
<evidence type="ECO:0000256" key="11">
    <source>
        <dbReference type="SAM" id="MobiDB-lite"/>
    </source>
</evidence>
<keyword evidence="4" id="KW-0608">Pigment</keyword>
<feature type="transmembrane region" description="Helical" evidence="12">
    <location>
        <begin position="523"/>
        <end position="547"/>
    </location>
</feature>
<evidence type="ECO:0000259" key="13">
    <source>
        <dbReference type="PROSITE" id="PS50893"/>
    </source>
</evidence>
<feature type="compositionally biased region" description="Polar residues" evidence="11">
    <location>
        <begin position="1"/>
        <end position="18"/>
    </location>
</feature>
<keyword evidence="7" id="KW-0067">ATP-binding</keyword>
<feature type="transmembrane region" description="Helical" evidence="12">
    <location>
        <begin position="417"/>
        <end position="434"/>
    </location>
</feature>
<comment type="similarity">
    <text evidence="2">Belongs to the ABC transporter superfamily. ABCG family. Eye pigment precursor importer (TC 3.A.1.204) subfamily.</text>
</comment>
<sequence length="667" mass="74413">MGPQNEKQPLLPNSNGDNSRPERENNINRYRSLEHSNGTGAKQANHSITYTWTNMNVYTKNGKSQNVYDTLTSCCSGSLKNKTENKQLLNNVSGSAKPGELLALMGSSGAGKTTLLNSLTFRSDRNVMESGVRSINGVPVNSKLLTAVSAYVQQHDLFIGTLTVREHLIFQAMVRMDRHIPYEKRMARVEDVIQELSLTKCQNTIIGVTGRIKGLSGGEMKRLSFASEVLTDPPLMFCDEPTSGLDSYMAQNVVSVLKSMASKGKTIICTIHQPSSEVYSMFDKILLLASGRTAFLGSTNDAIEFFKTLGVSCPKNHNPADFFIQLLAIVPSQEICSYETIDTVCEAYESSNYKSDMIEHQKQLFAASKSSVDCWGSNGLGLENVSSPYKATWTEQFSAVFWRSWLSIKKEPALTKIRLIQTMLVAALISFIFYNQHLDQDGVMNINGALFMCISNMTFQNVLAVINVFCSELPVFMREHHNGMYRTDVYFLSKTLAEVPIFLVIPILFTSIMYYIVGLNPKFIHFLTAILFITLVSLVAVSFGYLVSCASGSISVALSVGPTIVIPFLLFGGYFLNVGSIPYYFRWLSLFSWFKYANEGLQINQWADIDYIQCNRANTTCPRSGHAVLESNSFLESNITMDIISLFLLVIAFRFMAFLSLLARTRK</sequence>
<evidence type="ECO:0000256" key="9">
    <source>
        <dbReference type="ARBA" id="ARBA00023136"/>
    </source>
</evidence>
<dbReference type="GO" id="GO:0005886">
    <property type="term" value="C:plasma membrane"/>
    <property type="evidence" value="ECO:0007669"/>
    <property type="project" value="TreeGrafter"/>
</dbReference>
<dbReference type="GO" id="GO:0005524">
    <property type="term" value="F:ATP binding"/>
    <property type="evidence" value="ECO:0007669"/>
    <property type="project" value="UniProtKB-KW"/>
</dbReference>
<dbReference type="SUPFAM" id="SSF52540">
    <property type="entry name" value="P-loop containing nucleoside triphosphate hydrolases"/>
    <property type="match status" value="1"/>
</dbReference>
<reference evidence="14" key="1">
    <citation type="submission" date="2022-02" db="EMBL/GenBank/DDBJ databases">
        <authorList>
            <person name="King R."/>
        </authorList>
    </citation>
    <scope>NUCLEOTIDE SEQUENCE</scope>
</reference>
<feature type="transmembrane region" description="Helical" evidence="12">
    <location>
        <begin position="554"/>
        <end position="576"/>
    </location>
</feature>
<evidence type="ECO:0000256" key="7">
    <source>
        <dbReference type="ARBA" id="ARBA00022840"/>
    </source>
</evidence>
<dbReference type="Proteomes" id="UP001154329">
    <property type="component" value="Chromosome 1"/>
</dbReference>
<dbReference type="Gene3D" id="3.40.50.300">
    <property type="entry name" value="P-loop containing nucleotide triphosphate hydrolases"/>
    <property type="match status" value="1"/>
</dbReference>
<dbReference type="GO" id="GO:0016887">
    <property type="term" value="F:ATP hydrolysis activity"/>
    <property type="evidence" value="ECO:0007669"/>
    <property type="project" value="InterPro"/>
</dbReference>
<feature type="transmembrane region" description="Helical" evidence="12">
    <location>
        <begin position="491"/>
        <end position="517"/>
    </location>
</feature>
<feature type="transmembrane region" description="Helical" evidence="12">
    <location>
        <begin position="643"/>
        <end position="663"/>
    </location>
</feature>
<dbReference type="GO" id="GO:0030659">
    <property type="term" value="C:cytoplasmic vesicle membrane"/>
    <property type="evidence" value="ECO:0007669"/>
    <property type="project" value="TreeGrafter"/>
</dbReference>
<keyword evidence="3" id="KW-0813">Transport</keyword>
<dbReference type="InterPro" id="IPR050352">
    <property type="entry name" value="ABCG_transporters"/>
</dbReference>
<protein>
    <recommendedName>
        <fullName evidence="10">Protein white</fullName>
    </recommendedName>
</protein>
<keyword evidence="5 12" id="KW-0812">Transmembrane</keyword>
<organism evidence="14 15">
    <name type="scientific">Aphis gossypii</name>
    <name type="common">Cotton aphid</name>
    <dbReference type="NCBI Taxonomy" id="80765"/>
    <lineage>
        <taxon>Eukaryota</taxon>
        <taxon>Metazoa</taxon>
        <taxon>Ecdysozoa</taxon>
        <taxon>Arthropoda</taxon>
        <taxon>Hexapoda</taxon>
        <taxon>Insecta</taxon>
        <taxon>Pterygota</taxon>
        <taxon>Neoptera</taxon>
        <taxon>Paraneoptera</taxon>
        <taxon>Hemiptera</taxon>
        <taxon>Sternorrhyncha</taxon>
        <taxon>Aphidomorpha</taxon>
        <taxon>Aphidoidea</taxon>
        <taxon>Aphididae</taxon>
        <taxon>Aphidini</taxon>
        <taxon>Aphis</taxon>
        <taxon>Aphis</taxon>
    </lineage>
</organism>
<dbReference type="GO" id="GO:0031409">
    <property type="term" value="F:pigment binding"/>
    <property type="evidence" value="ECO:0007669"/>
    <property type="project" value="UniProtKB-KW"/>
</dbReference>
<feature type="domain" description="ABC transporter" evidence="13">
    <location>
        <begin position="62"/>
        <end position="315"/>
    </location>
</feature>
<evidence type="ECO:0000256" key="1">
    <source>
        <dbReference type="ARBA" id="ARBA00004141"/>
    </source>
</evidence>
<keyword evidence="8 12" id="KW-1133">Transmembrane helix</keyword>
<dbReference type="CDD" id="cd03213">
    <property type="entry name" value="ABCG_EPDR"/>
    <property type="match status" value="1"/>
</dbReference>
<dbReference type="InterPro" id="IPR027417">
    <property type="entry name" value="P-loop_NTPase"/>
</dbReference>
<dbReference type="FunFam" id="3.40.50.300:FF:001225">
    <property type="entry name" value="ATP-binding cassette sub-family G member"/>
    <property type="match status" value="1"/>
</dbReference>
<dbReference type="InterPro" id="IPR003439">
    <property type="entry name" value="ABC_transporter-like_ATP-bd"/>
</dbReference>
<evidence type="ECO:0000256" key="6">
    <source>
        <dbReference type="ARBA" id="ARBA00022741"/>
    </source>
</evidence>
<gene>
    <name evidence="14" type="ORF">APHIGO_LOCUS864</name>
</gene>
<name>A0A9P0ILS0_APHGO</name>
<reference evidence="14" key="2">
    <citation type="submission" date="2022-10" db="EMBL/GenBank/DDBJ databases">
        <authorList>
            <consortium name="ENA_rothamsted_submissions"/>
            <consortium name="culmorum"/>
            <person name="King R."/>
        </authorList>
    </citation>
    <scope>NUCLEOTIDE SEQUENCE</scope>
</reference>
<dbReference type="PANTHER" id="PTHR48041">
    <property type="entry name" value="ABC TRANSPORTER G FAMILY MEMBER 28"/>
    <property type="match status" value="1"/>
</dbReference>
<dbReference type="InterPro" id="IPR043926">
    <property type="entry name" value="ABCG_dom"/>
</dbReference>
<dbReference type="PANTHER" id="PTHR48041:SF129">
    <property type="entry name" value="PROTEIN WHITE"/>
    <property type="match status" value="1"/>
</dbReference>
<keyword evidence="9 12" id="KW-0472">Membrane</keyword>
<evidence type="ECO:0000313" key="14">
    <source>
        <dbReference type="EMBL" id="CAH1709584.1"/>
    </source>
</evidence>
<accession>A0A9P0ILS0</accession>
<evidence type="ECO:0000256" key="5">
    <source>
        <dbReference type="ARBA" id="ARBA00022692"/>
    </source>
</evidence>
<evidence type="ECO:0000256" key="8">
    <source>
        <dbReference type="ARBA" id="ARBA00022989"/>
    </source>
</evidence>
<feature type="region of interest" description="Disordered" evidence="11">
    <location>
        <begin position="1"/>
        <end position="24"/>
    </location>
</feature>
<evidence type="ECO:0000256" key="3">
    <source>
        <dbReference type="ARBA" id="ARBA00022448"/>
    </source>
</evidence>
<keyword evidence="6" id="KW-0547">Nucleotide-binding</keyword>
<dbReference type="Pfam" id="PF01061">
    <property type="entry name" value="ABC2_membrane"/>
    <property type="match status" value="1"/>
</dbReference>
<dbReference type="PROSITE" id="PS50893">
    <property type="entry name" value="ABC_TRANSPORTER_2"/>
    <property type="match status" value="1"/>
</dbReference>
<evidence type="ECO:0000256" key="4">
    <source>
        <dbReference type="ARBA" id="ARBA00022474"/>
    </source>
</evidence>